<proteinExistence type="predicted"/>
<organism evidence="1">
    <name type="scientific">freshwater metagenome</name>
    <dbReference type="NCBI Taxonomy" id="449393"/>
    <lineage>
        <taxon>unclassified sequences</taxon>
        <taxon>metagenomes</taxon>
        <taxon>ecological metagenomes</taxon>
    </lineage>
</organism>
<dbReference type="EMBL" id="CAFBNE010000192">
    <property type="protein sequence ID" value="CAB4970705.1"/>
    <property type="molecule type" value="Genomic_DNA"/>
</dbReference>
<accession>A0A6J7LTM6</accession>
<dbReference type="InterPro" id="IPR029044">
    <property type="entry name" value="Nucleotide-diphossugar_trans"/>
</dbReference>
<name>A0A6J7LTM6_9ZZZZ</name>
<gene>
    <name evidence="1" type="ORF">UFOPK3772_03355</name>
</gene>
<reference evidence="1" key="1">
    <citation type="submission" date="2020-05" db="EMBL/GenBank/DDBJ databases">
        <authorList>
            <person name="Chiriac C."/>
            <person name="Salcher M."/>
            <person name="Ghai R."/>
            <person name="Kavagutti S V."/>
        </authorList>
    </citation>
    <scope>NUCLEOTIDE SEQUENCE</scope>
</reference>
<dbReference type="AlphaFoldDB" id="A0A6J7LTM6"/>
<evidence type="ECO:0000313" key="1">
    <source>
        <dbReference type="EMBL" id="CAB4970705.1"/>
    </source>
</evidence>
<dbReference type="SUPFAM" id="SSF53448">
    <property type="entry name" value="Nucleotide-diphospho-sugar transferases"/>
    <property type="match status" value="1"/>
</dbReference>
<dbReference type="Gene3D" id="3.90.550.10">
    <property type="entry name" value="Spore Coat Polysaccharide Biosynthesis Protein SpsA, Chain A"/>
    <property type="match status" value="1"/>
</dbReference>
<protein>
    <submittedName>
        <fullName evidence="1">Unannotated protein</fullName>
    </submittedName>
</protein>
<sequence>MECRALATSIDWPCSVETQFQEENLGCGLGVTTAITWFFSREERGIILEDDILPDPSFFPFCTELLDRYEDDARVFAISGCNYVPPEAMGSVGAYRFSRVPHIWGWATWRRSWQSHALNIKDWRTRLPLRALWQASGRSVAGMAYWTSTFELLARNQVDTWDGQLVLAGMAADQWTATSNVNLVENLGFGSAATHTVRRPGYLREVEAIRLPTDPVPVEIDERADAWTRRYHFGATVPGFAAQGARYLRRRLGRTQ</sequence>